<evidence type="ECO:0000313" key="6">
    <source>
        <dbReference type="EMBL" id="QTX02807.1"/>
    </source>
</evidence>
<dbReference type="PANTHER" id="PTHR33514:SF13">
    <property type="entry name" value="PROTEIN ABCI12, CHLOROPLASTIC"/>
    <property type="match status" value="1"/>
</dbReference>
<evidence type="ECO:0000256" key="4">
    <source>
        <dbReference type="ARBA" id="ARBA00023136"/>
    </source>
</evidence>
<organism evidence="6 7">
    <name type="scientific">Loofah witches'-broom phytoplasma</name>
    <dbReference type="NCBI Taxonomy" id="35773"/>
    <lineage>
        <taxon>Bacteria</taxon>
        <taxon>Bacillati</taxon>
        <taxon>Mycoplasmatota</taxon>
        <taxon>Mollicutes</taxon>
        <taxon>Acholeplasmatales</taxon>
        <taxon>Acholeplasmataceae</taxon>
        <taxon>Candidatus Phytoplasma</taxon>
        <taxon>16SrVIII (Loofah witches'-broom group)</taxon>
    </lineage>
</organism>
<keyword evidence="7" id="KW-1185">Reference proteome</keyword>
<protein>
    <submittedName>
        <fullName evidence="6">ABC-type cobalt transport system permease protein</fullName>
    </submittedName>
</protein>
<accession>A0A975FJE9</accession>
<feature type="transmembrane region" description="Helical" evidence="5">
    <location>
        <begin position="131"/>
        <end position="147"/>
    </location>
</feature>
<dbReference type="CDD" id="cd16914">
    <property type="entry name" value="EcfT"/>
    <property type="match status" value="1"/>
</dbReference>
<feature type="transmembrane region" description="Helical" evidence="5">
    <location>
        <begin position="154"/>
        <end position="173"/>
    </location>
</feature>
<dbReference type="Pfam" id="PF02361">
    <property type="entry name" value="CbiQ"/>
    <property type="match status" value="1"/>
</dbReference>
<name>A0A975FJE9_LOWBP</name>
<evidence type="ECO:0000256" key="1">
    <source>
        <dbReference type="ARBA" id="ARBA00004141"/>
    </source>
</evidence>
<dbReference type="PANTHER" id="PTHR33514">
    <property type="entry name" value="PROTEIN ABCI12, CHLOROPLASTIC"/>
    <property type="match status" value="1"/>
</dbReference>
<dbReference type="EMBL" id="CP054393">
    <property type="protein sequence ID" value="QTX02807.1"/>
    <property type="molecule type" value="Genomic_DNA"/>
</dbReference>
<feature type="transmembrane region" description="Helical" evidence="5">
    <location>
        <begin position="55"/>
        <end position="78"/>
    </location>
</feature>
<evidence type="ECO:0000256" key="5">
    <source>
        <dbReference type="SAM" id="Phobius"/>
    </source>
</evidence>
<proteinExistence type="predicted"/>
<feature type="transmembrane region" description="Helical" evidence="5">
    <location>
        <begin position="332"/>
        <end position="347"/>
    </location>
</feature>
<comment type="subcellular location">
    <subcellularLocation>
        <location evidence="1">Membrane</location>
        <topology evidence="1">Multi-pass membrane protein</topology>
    </subcellularLocation>
</comment>
<dbReference type="GO" id="GO:0005886">
    <property type="term" value="C:plasma membrane"/>
    <property type="evidence" value="ECO:0007669"/>
    <property type="project" value="UniProtKB-ARBA"/>
</dbReference>
<dbReference type="Proteomes" id="UP000672038">
    <property type="component" value="Chromosome"/>
</dbReference>
<keyword evidence="3 5" id="KW-1133">Transmembrane helix</keyword>
<dbReference type="KEGG" id="pluf:LFWB_2370"/>
<feature type="transmembrane region" description="Helical" evidence="5">
    <location>
        <begin position="283"/>
        <end position="299"/>
    </location>
</feature>
<evidence type="ECO:0000313" key="7">
    <source>
        <dbReference type="Proteomes" id="UP000672038"/>
    </source>
</evidence>
<feature type="transmembrane region" description="Helical" evidence="5">
    <location>
        <begin position="193"/>
        <end position="213"/>
    </location>
</feature>
<keyword evidence="2 5" id="KW-0812">Transmembrane</keyword>
<dbReference type="AlphaFoldDB" id="A0A975FJE9"/>
<sequence>MRLNINKKNDFDSNHKSFIYSIHPSFKIILIILFTKIIFSLKLDSFYKIDFTNRGIVNFCFLLFYLFVFCFIFFYLILSLNYPFRTLMKEILRFKFIFFFSILLRCSYECPQGFEVFKHGLKIEFFKEPKIFLFSIIFLYFSYFFLFKNKNYKNFGFLFIFFYFWKIPWKITFLSGLYSRDDSFPLFFTYKDFFYICLIFSRVILFLLFNILIKETISFVEVNEGLNIIFKPLKRFRFFLEILTLVLSLIFMSISFLFEEAKKILKAQLSRGLNFYTKNIFKKFYYILSLLVPIFVLIFKKSFVLANSMEARGYVIGKERTKFILYKTQKKDYFLLFLVFIVFLLSFL</sequence>
<gene>
    <name evidence="6" type="primary">cbiQ</name>
    <name evidence="6" type="ORF">LFWB_2370</name>
</gene>
<feature type="transmembrane region" description="Helical" evidence="5">
    <location>
        <begin position="238"/>
        <end position="258"/>
    </location>
</feature>
<evidence type="ECO:0000256" key="3">
    <source>
        <dbReference type="ARBA" id="ARBA00022989"/>
    </source>
</evidence>
<evidence type="ECO:0000256" key="2">
    <source>
        <dbReference type="ARBA" id="ARBA00022692"/>
    </source>
</evidence>
<reference evidence="6" key="1">
    <citation type="submission" date="2020-06" db="EMBL/GenBank/DDBJ databases">
        <title>Complete genome sequence of Candidatus Phytoplasma luffae NCHU2019.</title>
        <authorList>
            <person name="Cho S.-T."/>
            <person name="Tan C.-M."/>
            <person name="Li J.-R."/>
            <person name="Chien Y.-Y."/>
            <person name="Chiu Y.-C."/>
            <person name="Yang J.-Y."/>
            <person name="Kuo C.-H."/>
        </authorList>
    </citation>
    <scope>NUCLEOTIDE SEQUENCE</scope>
    <source>
        <strain evidence="6">NCHU2019</strain>
    </source>
</reference>
<keyword evidence="4 5" id="KW-0472">Membrane</keyword>
<dbReference type="InterPro" id="IPR003339">
    <property type="entry name" value="ABC/ECF_trnsptr_transmembrane"/>
</dbReference>
<feature type="transmembrane region" description="Helical" evidence="5">
    <location>
        <begin position="20"/>
        <end position="43"/>
    </location>
</feature>